<evidence type="ECO:0000313" key="4">
    <source>
        <dbReference type="Proteomes" id="UP000199045"/>
    </source>
</evidence>
<dbReference type="Pfam" id="PF10633">
    <property type="entry name" value="NPCBM_assoc"/>
    <property type="match status" value="1"/>
</dbReference>
<dbReference type="PANTHER" id="PTHR39198">
    <property type="entry name" value="HYPOTHETICAL MEMBRANE PROTEIN, CONSERVED"/>
    <property type="match status" value="1"/>
</dbReference>
<name>A0A1G7S8V2_CHIFI</name>
<dbReference type="Proteomes" id="UP000199045">
    <property type="component" value="Unassembled WGS sequence"/>
</dbReference>
<evidence type="ECO:0000313" key="3">
    <source>
        <dbReference type="EMBL" id="SDG19456.1"/>
    </source>
</evidence>
<dbReference type="InterPro" id="IPR013783">
    <property type="entry name" value="Ig-like_fold"/>
</dbReference>
<dbReference type="PANTHER" id="PTHR39198:SF1">
    <property type="entry name" value="ALPHA-GALACTOSIDASE NEW3 DOMAIN-CONTAINING PROTEIN"/>
    <property type="match status" value="1"/>
</dbReference>
<keyword evidence="1" id="KW-1133">Transmembrane helix</keyword>
<gene>
    <name evidence="3" type="ORF">SAMN04488121_103780</name>
</gene>
<dbReference type="Gene3D" id="2.60.40.10">
    <property type="entry name" value="Immunoglobulins"/>
    <property type="match status" value="1"/>
</dbReference>
<feature type="transmembrane region" description="Helical" evidence="1">
    <location>
        <begin position="16"/>
        <end position="36"/>
    </location>
</feature>
<dbReference type="EMBL" id="FNBN01000003">
    <property type="protein sequence ID" value="SDG19456.1"/>
    <property type="molecule type" value="Genomic_DNA"/>
</dbReference>
<protein>
    <submittedName>
        <fullName evidence="3">NPCBM-associated, NEW3 domain of alpha-galactosidase</fullName>
    </submittedName>
</protein>
<dbReference type="AlphaFoldDB" id="A0A1G7S8V2"/>
<accession>A0A1G7S8V2</accession>
<organism evidence="3 4">
    <name type="scientific">Chitinophaga filiformis</name>
    <name type="common">Myxococcus filiformis</name>
    <name type="synonym">Flexibacter filiformis</name>
    <dbReference type="NCBI Taxonomy" id="104663"/>
    <lineage>
        <taxon>Bacteria</taxon>
        <taxon>Pseudomonadati</taxon>
        <taxon>Bacteroidota</taxon>
        <taxon>Chitinophagia</taxon>
        <taxon>Chitinophagales</taxon>
        <taxon>Chitinophagaceae</taxon>
        <taxon>Chitinophaga</taxon>
    </lineage>
</organism>
<keyword evidence="1" id="KW-0472">Membrane</keyword>
<dbReference type="RefSeq" id="WP_089833581.1">
    <property type="nucleotide sequence ID" value="NZ_FNBN01000003.1"/>
</dbReference>
<keyword evidence="1" id="KW-0812">Transmembrane</keyword>
<dbReference type="STRING" id="104663.SAMN04488121_103780"/>
<sequence length="289" mass="31784">MLALIRQSRRNEGRGFRLYIPFCLIVAVFSFVPLSFKGSPPARARTSTFTARLINLEATSRETFRYNASLYNGRNHAAIFEFNAPVPAGWSTTFRVDGMQVTSFRLDSNRTQDVSIEIVPSPAVTPGKYNIPVTAVAEGDTLLLALEAVVKGTYAVELTTPDGRLSDEITEGSRKPIHLTIKNTGSLPLDGLELSAQSPPKWDATFEPAKIERLEAGKSIDVIAKLHVPDKTIAGDYVTNFTVKNANATANATFRMTVTTSWLAGWLGISVILLAIAIIYYLIRKYGRR</sequence>
<reference evidence="3 4" key="1">
    <citation type="submission" date="2016-10" db="EMBL/GenBank/DDBJ databases">
        <authorList>
            <person name="de Groot N.N."/>
        </authorList>
    </citation>
    <scope>NUCLEOTIDE SEQUENCE [LARGE SCALE GENOMIC DNA]</scope>
    <source>
        <strain evidence="3 4">DSM 527</strain>
    </source>
</reference>
<dbReference type="OrthoDB" id="8631677at2"/>
<dbReference type="InterPro" id="IPR018905">
    <property type="entry name" value="A-galactase_NEW3"/>
</dbReference>
<evidence type="ECO:0000259" key="2">
    <source>
        <dbReference type="Pfam" id="PF10633"/>
    </source>
</evidence>
<proteinExistence type="predicted"/>
<feature type="domain" description="Alpha-galactosidase NEW3" evidence="2">
    <location>
        <begin position="170"/>
        <end position="244"/>
    </location>
</feature>
<feature type="transmembrane region" description="Helical" evidence="1">
    <location>
        <begin position="262"/>
        <end position="283"/>
    </location>
</feature>
<evidence type="ECO:0000256" key="1">
    <source>
        <dbReference type="SAM" id="Phobius"/>
    </source>
</evidence>